<evidence type="ECO:0000313" key="2">
    <source>
        <dbReference type="EMBL" id="MBI5168534.1"/>
    </source>
</evidence>
<dbReference type="NCBIfam" id="TIGR04012">
    <property type="entry name" value="poly_gGlu_PgsB"/>
    <property type="match status" value="1"/>
</dbReference>
<dbReference type="InterPro" id="IPR008337">
    <property type="entry name" value="Capsule_biosynth_CapB"/>
</dbReference>
<accession>A0A933SEJ0</accession>
<reference evidence="2" key="1">
    <citation type="submission" date="2020-07" db="EMBL/GenBank/DDBJ databases">
        <title>Huge and variable diversity of episymbiotic CPR bacteria and DPANN archaea in groundwater ecosystems.</title>
        <authorList>
            <person name="He C.Y."/>
            <person name="Keren R."/>
            <person name="Whittaker M."/>
            <person name="Farag I.F."/>
            <person name="Doudna J."/>
            <person name="Cate J.H.D."/>
            <person name="Banfield J.F."/>
        </authorList>
    </citation>
    <scope>NUCLEOTIDE SEQUENCE</scope>
    <source>
        <strain evidence="2">NC_groundwater_1813_Pr3_B-0.1um_71_17</strain>
    </source>
</reference>
<dbReference type="InterPro" id="IPR050061">
    <property type="entry name" value="MurCDEF_pg_biosynth"/>
</dbReference>
<dbReference type="GO" id="GO:0016881">
    <property type="term" value="F:acid-amino acid ligase activity"/>
    <property type="evidence" value="ECO:0007669"/>
    <property type="project" value="InterPro"/>
</dbReference>
<sequence>MAWLTTALAAGLTGYGVWERRRHDANVAKIPHRVHVNGTRGKSSVTRLIAGGLRASGRRTFGKTTGTDARLLYPNGREIPVYRVGSPNIIEQTRIFRRAIREKAEVLVIECMAVHPELQPVAELQLVKSTVGVITNARADHLDVMGPTVDDVAWTLAQTLPVKGVAFTAERERAHILRKVAESRGSTLTVTDAETVTAADLAGFSYIEHAENVALALAVCAHFEVPRETALRGMQEATPDPGVLRRWVATVGHKQVEFINAFAANDPDSTKLIWNRLGLDEPMPGVKRMVLANLRADRVHRSSQMAELVARGLSNDHILLSGEGTALVMFQAAQMGVDASRITDLGGRSAESVFEHVFGLVEERGVVVGIGNIVGLGEEIVLHFSNRADRT</sequence>
<dbReference type="Gene3D" id="3.40.1190.10">
    <property type="entry name" value="Mur-like, catalytic domain"/>
    <property type="match status" value="1"/>
</dbReference>
<dbReference type="Proteomes" id="UP000696931">
    <property type="component" value="Unassembled WGS sequence"/>
</dbReference>
<dbReference type="InterPro" id="IPR036565">
    <property type="entry name" value="Mur-like_cat_sf"/>
</dbReference>
<gene>
    <name evidence="2" type="primary">pgsB</name>
    <name evidence="2" type="ORF">HZA61_03505</name>
</gene>
<comment type="caution">
    <text evidence="2">The sequence shown here is derived from an EMBL/GenBank/DDBJ whole genome shotgun (WGS) entry which is preliminary data.</text>
</comment>
<dbReference type="PANTHER" id="PTHR43445:SF1">
    <property type="entry name" value="PGA SYNTHASE CAPB"/>
    <property type="match status" value="1"/>
</dbReference>
<dbReference type="Pfam" id="PF08245">
    <property type="entry name" value="Mur_ligase_M"/>
    <property type="match status" value="1"/>
</dbReference>
<protein>
    <submittedName>
        <fullName evidence="2">Poly-gamma-glutamate synthase PgsB</fullName>
    </submittedName>
</protein>
<dbReference type="SUPFAM" id="SSF53623">
    <property type="entry name" value="MurD-like peptide ligases, catalytic domain"/>
    <property type="match status" value="1"/>
</dbReference>
<dbReference type="PANTHER" id="PTHR43445">
    <property type="entry name" value="UDP-N-ACETYLMURAMATE--L-ALANINE LIGASE-RELATED"/>
    <property type="match status" value="1"/>
</dbReference>
<dbReference type="EMBL" id="JACRIW010000030">
    <property type="protein sequence ID" value="MBI5168534.1"/>
    <property type="molecule type" value="Genomic_DNA"/>
</dbReference>
<name>A0A933SEJ0_UNCEI</name>
<organism evidence="2 3">
    <name type="scientific">Eiseniibacteriota bacterium</name>
    <dbReference type="NCBI Taxonomy" id="2212470"/>
    <lineage>
        <taxon>Bacteria</taxon>
        <taxon>Candidatus Eiseniibacteriota</taxon>
    </lineage>
</organism>
<dbReference type="GO" id="GO:0045227">
    <property type="term" value="P:capsule polysaccharide biosynthetic process"/>
    <property type="evidence" value="ECO:0007669"/>
    <property type="project" value="InterPro"/>
</dbReference>
<dbReference type="GO" id="GO:0016020">
    <property type="term" value="C:membrane"/>
    <property type="evidence" value="ECO:0007669"/>
    <property type="project" value="InterPro"/>
</dbReference>
<dbReference type="PRINTS" id="PR01758">
    <property type="entry name" value="CAPSULEPROTB"/>
</dbReference>
<dbReference type="InterPro" id="IPR013221">
    <property type="entry name" value="Mur_ligase_cen"/>
</dbReference>
<dbReference type="GO" id="GO:0005524">
    <property type="term" value="F:ATP binding"/>
    <property type="evidence" value="ECO:0007669"/>
    <property type="project" value="InterPro"/>
</dbReference>
<evidence type="ECO:0000259" key="1">
    <source>
        <dbReference type="Pfam" id="PF08245"/>
    </source>
</evidence>
<dbReference type="AlphaFoldDB" id="A0A933SEJ0"/>
<proteinExistence type="predicted"/>
<evidence type="ECO:0000313" key="3">
    <source>
        <dbReference type="Proteomes" id="UP000696931"/>
    </source>
</evidence>
<feature type="domain" description="Mur ligase central" evidence="1">
    <location>
        <begin position="36"/>
        <end position="215"/>
    </location>
</feature>